<accession>A0A1M5ME85</accession>
<evidence type="ECO:0000256" key="4">
    <source>
        <dbReference type="ARBA" id="ARBA00023004"/>
    </source>
</evidence>
<dbReference type="CDD" id="cd01335">
    <property type="entry name" value="Radical_SAM"/>
    <property type="match status" value="1"/>
</dbReference>
<reference evidence="9" key="1">
    <citation type="submission" date="2016-11" db="EMBL/GenBank/DDBJ databases">
        <authorList>
            <person name="Varghese N."/>
            <person name="Submissions S."/>
        </authorList>
    </citation>
    <scope>NUCLEOTIDE SEQUENCE [LARGE SCALE GENOMIC DNA]</scope>
    <source>
        <strain evidence="9">DSM 11003</strain>
    </source>
</reference>
<dbReference type="SFLD" id="SFLDS00029">
    <property type="entry name" value="Radical_SAM"/>
    <property type="match status" value="1"/>
</dbReference>
<keyword evidence="8" id="KW-0456">Lyase</keyword>
<dbReference type="GO" id="GO:0051539">
    <property type="term" value="F:4 iron, 4 sulfur cluster binding"/>
    <property type="evidence" value="ECO:0007669"/>
    <property type="project" value="UniProtKB-KW"/>
</dbReference>
<keyword evidence="3 6" id="KW-0479">Metal-binding</keyword>
<keyword evidence="1" id="KW-0004">4Fe-4S</keyword>
<comment type="cofactor">
    <cofactor evidence="6">
        <name>[4Fe-4S] cluster</name>
        <dbReference type="ChEBI" id="CHEBI:49883"/>
    </cofactor>
    <text evidence="6">Binds 1 [4Fe-4S] cluster. The cluster is coordinated with 3 cysteines and an exchangeable S-adenosyl-L-methionine.</text>
</comment>
<evidence type="ECO:0000256" key="1">
    <source>
        <dbReference type="ARBA" id="ARBA00022485"/>
    </source>
</evidence>
<dbReference type="SUPFAM" id="SSF102114">
    <property type="entry name" value="Radical SAM enzymes"/>
    <property type="match status" value="1"/>
</dbReference>
<dbReference type="GO" id="GO:0016829">
    <property type="term" value="F:lyase activity"/>
    <property type="evidence" value="ECO:0007669"/>
    <property type="project" value="UniProtKB-KW"/>
</dbReference>
<dbReference type="STRING" id="1123382.SAMN02745221_00900"/>
<dbReference type="InterPro" id="IPR027596">
    <property type="entry name" value="AmmeMemoSam_rS"/>
</dbReference>
<proteinExistence type="predicted"/>
<dbReference type="InterPro" id="IPR007197">
    <property type="entry name" value="rSAM"/>
</dbReference>
<dbReference type="PANTHER" id="PTHR30352:SF5">
    <property type="entry name" value="PYRUVATE FORMATE-LYASE 1-ACTIVATING ENZYME"/>
    <property type="match status" value="1"/>
</dbReference>
<organism evidence="8 9">
    <name type="scientific">Thermosyntropha lipolytica DSM 11003</name>
    <dbReference type="NCBI Taxonomy" id="1123382"/>
    <lineage>
        <taxon>Bacteria</taxon>
        <taxon>Bacillati</taxon>
        <taxon>Bacillota</taxon>
        <taxon>Clostridia</taxon>
        <taxon>Eubacteriales</taxon>
        <taxon>Syntrophomonadaceae</taxon>
        <taxon>Thermosyntropha</taxon>
    </lineage>
</organism>
<dbReference type="Pfam" id="PF04055">
    <property type="entry name" value="Radical_SAM"/>
    <property type="match status" value="1"/>
</dbReference>
<keyword evidence="9" id="KW-1185">Reference proteome</keyword>
<protein>
    <submittedName>
        <fullName evidence="8">Pyruvate formate lyase activating enzyme</fullName>
    </submittedName>
</protein>
<name>A0A1M5ME85_9FIRM</name>
<gene>
    <name evidence="8" type="ORF">SAMN02745221_00900</name>
</gene>
<feature type="binding site" evidence="6">
    <location>
        <position position="90"/>
    </location>
    <ligand>
        <name>[4Fe-4S] cluster</name>
        <dbReference type="ChEBI" id="CHEBI:49883"/>
        <note>4Fe-4S-S-AdoMet</note>
    </ligand>
</feature>
<keyword evidence="8" id="KW-0670">Pyruvate</keyword>
<dbReference type="Proteomes" id="UP000242329">
    <property type="component" value="Unassembled WGS sequence"/>
</dbReference>
<evidence type="ECO:0000256" key="5">
    <source>
        <dbReference type="ARBA" id="ARBA00023014"/>
    </source>
</evidence>
<dbReference type="OrthoDB" id="9778883at2"/>
<dbReference type="PROSITE" id="PS51918">
    <property type="entry name" value="RADICAL_SAM"/>
    <property type="match status" value="1"/>
</dbReference>
<evidence type="ECO:0000313" key="9">
    <source>
        <dbReference type="Proteomes" id="UP000242329"/>
    </source>
</evidence>
<feature type="binding site" evidence="6">
    <location>
        <position position="87"/>
    </location>
    <ligand>
        <name>[4Fe-4S] cluster</name>
        <dbReference type="ChEBI" id="CHEBI:49883"/>
        <note>4Fe-4S-S-AdoMet</note>
    </ligand>
</feature>
<dbReference type="PIRSF" id="PIRSF004869">
    <property type="entry name" value="PflX_prd"/>
    <property type="match status" value="1"/>
</dbReference>
<dbReference type="NCBIfam" id="TIGR04337">
    <property type="entry name" value="AmmeMemoSam_rS"/>
    <property type="match status" value="1"/>
</dbReference>
<keyword evidence="2 6" id="KW-0949">S-adenosyl-L-methionine</keyword>
<evidence type="ECO:0000256" key="3">
    <source>
        <dbReference type="ARBA" id="ARBA00022723"/>
    </source>
</evidence>
<feature type="domain" description="Radical SAM core" evidence="7">
    <location>
        <begin position="68"/>
        <end position="284"/>
    </location>
</feature>
<sequence length="331" mass="37752">MVREAVFYARREEKKVKCLLCPHGCVISPGKNGICRVRKNMSGRLVSLNYGKVTALALDPVEKKPLYHFFPGRNILSLGSLGCNFSCGFCQNYHIAHGEPALYEIFPDELLSLALEEQSRDSVGVAFTYNEPLIWYEYIMDTAEKLKSHGLKTVLVTNGYINKEAFKKLLPLIDALNIDIKAFNEEFYRRHCRGDLKTVLDNVELAASCAHVEVTSLLIPRENDAREEIKGLAAFLARISPFIPLHFSRYYPAYKFTLPPTPEEILHQARDTAREYLHFVYLGNLPGEENDTVCLKCQNLLIRRRIYQVFPVGIRDGRCSFCGEELSYIVM</sequence>
<dbReference type="GO" id="GO:0046872">
    <property type="term" value="F:metal ion binding"/>
    <property type="evidence" value="ECO:0007669"/>
    <property type="project" value="UniProtKB-KW"/>
</dbReference>
<feature type="binding site" evidence="6">
    <location>
        <position position="83"/>
    </location>
    <ligand>
        <name>[4Fe-4S] cluster</name>
        <dbReference type="ChEBI" id="CHEBI:49883"/>
        <note>4Fe-4S-S-AdoMet</note>
    </ligand>
</feature>
<dbReference type="InterPro" id="IPR058240">
    <property type="entry name" value="rSAM_sf"/>
</dbReference>
<keyword evidence="5 6" id="KW-0411">Iron-sulfur</keyword>
<dbReference type="AlphaFoldDB" id="A0A1M5ME85"/>
<dbReference type="SFLD" id="SFLDG01101">
    <property type="entry name" value="Uncharacterised_Radical_SAM_Su"/>
    <property type="match status" value="1"/>
</dbReference>
<evidence type="ECO:0000256" key="2">
    <source>
        <dbReference type="ARBA" id="ARBA00022691"/>
    </source>
</evidence>
<evidence type="ECO:0000313" key="8">
    <source>
        <dbReference type="EMBL" id="SHG75507.1"/>
    </source>
</evidence>
<dbReference type="InterPro" id="IPR016431">
    <property type="entry name" value="Pyrv-formate_lyase-activ_prd"/>
</dbReference>
<dbReference type="EMBL" id="FQWY01000011">
    <property type="protein sequence ID" value="SHG75507.1"/>
    <property type="molecule type" value="Genomic_DNA"/>
</dbReference>
<dbReference type="Gene3D" id="3.20.20.70">
    <property type="entry name" value="Aldolase class I"/>
    <property type="match status" value="1"/>
</dbReference>
<dbReference type="InterPro" id="IPR013785">
    <property type="entry name" value="Aldolase_TIM"/>
</dbReference>
<evidence type="ECO:0000256" key="6">
    <source>
        <dbReference type="PIRSR" id="PIRSR004869-50"/>
    </source>
</evidence>
<dbReference type="PANTHER" id="PTHR30352">
    <property type="entry name" value="PYRUVATE FORMATE-LYASE-ACTIVATING ENZYME"/>
    <property type="match status" value="1"/>
</dbReference>
<dbReference type="InterPro" id="IPR034457">
    <property type="entry name" value="Organic_radical-activating"/>
</dbReference>
<evidence type="ECO:0000259" key="7">
    <source>
        <dbReference type="PROSITE" id="PS51918"/>
    </source>
</evidence>
<dbReference type="RefSeq" id="WP_073090682.1">
    <property type="nucleotide sequence ID" value="NZ_FQWY01000011.1"/>
</dbReference>
<keyword evidence="4 6" id="KW-0408">Iron</keyword>